<protein>
    <submittedName>
        <fullName evidence="4">Luciferase</fullName>
    </submittedName>
</protein>
<dbReference type="Proteomes" id="UP000466681">
    <property type="component" value="Chromosome"/>
</dbReference>
<keyword evidence="2" id="KW-0503">Monooxygenase</keyword>
<dbReference type="Pfam" id="PF00296">
    <property type="entry name" value="Bac_luciferase"/>
    <property type="match status" value="1"/>
</dbReference>
<feature type="domain" description="Luciferase-like" evidence="3">
    <location>
        <begin position="8"/>
        <end position="246"/>
    </location>
</feature>
<dbReference type="PANTHER" id="PTHR30137">
    <property type="entry name" value="LUCIFERASE-LIKE MONOOXYGENASE"/>
    <property type="match status" value="1"/>
</dbReference>
<proteinExistence type="predicted"/>
<gene>
    <name evidence="4" type="ORF">MMOR_21920</name>
</gene>
<evidence type="ECO:0000313" key="5">
    <source>
        <dbReference type="Proteomes" id="UP000466681"/>
    </source>
</evidence>
<evidence type="ECO:0000256" key="1">
    <source>
        <dbReference type="ARBA" id="ARBA00023002"/>
    </source>
</evidence>
<dbReference type="GO" id="GO:0016705">
    <property type="term" value="F:oxidoreductase activity, acting on paired donors, with incorporation or reduction of molecular oxygen"/>
    <property type="evidence" value="ECO:0007669"/>
    <property type="project" value="InterPro"/>
</dbReference>
<dbReference type="PANTHER" id="PTHR30137:SF8">
    <property type="entry name" value="BLR5498 PROTEIN"/>
    <property type="match status" value="1"/>
</dbReference>
<reference evidence="4 5" key="1">
    <citation type="journal article" date="2019" name="Emerg. Microbes Infect.">
        <title>Comprehensive subspecies identification of 175 nontuberculous mycobacteria species based on 7547 genomic profiles.</title>
        <authorList>
            <person name="Matsumoto Y."/>
            <person name="Kinjo T."/>
            <person name="Motooka D."/>
            <person name="Nabeya D."/>
            <person name="Jung N."/>
            <person name="Uechi K."/>
            <person name="Horii T."/>
            <person name="Iida T."/>
            <person name="Fujita J."/>
            <person name="Nakamura S."/>
        </authorList>
    </citation>
    <scope>NUCLEOTIDE SEQUENCE [LARGE SCALE GENOMIC DNA]</scope>
    <source>
        <strain evidence="4 5">JCM 6375</strain>
    </source>
</reference>
<dbReference type="GO" id="GO:0005829">
    <property type="term" value="C:cytosol"/>
    <property type="evidence" value="ECO:0007669"/>
    <property type="project" value="TreeGrafter"/>
</dbReference>
<dbReference type="Gene3D" id="3.20.20.30">
    <property type="entry name" value="Luciferase-like domain"/>
    <property type="match status" value="1"/>
</dbReference>
<organism evidence="4 5">
    <name type="scientific">Mycolicibacterium moriokaense</name>
    <dbReference type="NCBI Taxonomy" id="39691"/>
    <lineage>
        <taxon>Bacteria</taxon>
        <taxon>Bacillati</taxon>
        <taxon>Actinomycetota</taxon>
        <taxon>Actinomycetes</taxon>
        <taxon>Mycobacteriales</taxon>
        <taxon>Mycobacteriaceae</taxon>
        <taxon>Mycolicibacterium</taxon>
    </lineage>
</organism>
<dbReference type="KEGG" id="mmor:MMOR_21920"/>
<evidence type="ECO:0000313" key="4">
    <source>
        <dbReference type="EMBL" id="BBX01256.1"/>
    </source>
</evidence>
<keyword evidence="1" id="KW-0560">Oxidoreductase</keyword>
<dbReference type="CDD" id="cd01097">
    <property type="entry name" value="Tetrahydromethanopterin_reductase"/>
    <property type="match status" value="1"/>
</dbReference>
<dbReference type="InterPro" id="IPR050766">
    <property type="entry name" value="Bact_Lucif_Oxidored"/>
</dbReference>
<sequence length="292" mass="31141">MEPDLDAATLAAWAQAIDTGPFSSLCWGERIAFDNPDSLTLLGALAAWTDRVRLVTTVVVPQLHDPVMLAKALATGDMLSGGRLTVGLGVGGRHEDYNAVSADIATQTIRGLTESVAVMQRVWAGEKVTDSTLPVGPPPHQAGGPQLLVGTIGPKTVRSAAAWADGLAGTTLDLDVGKQNELFDVARAAWAQAGKGRPHLATSFWFAIGDGDEARAQVHAHLRRYMNWIPAEFVDAMAPTTGWAGDEDHLLEVLRRFEAIGTDEIHLIPTSSDIAQVRRVADVVKDIYPLSA</sequence>
<dbReference type="InterPro" id="IPR036661">
    <property type="entry name" value="Luciferase-like_sf"/>
</dbReference>
<dbReference type="InterPro" id="IPR011251">
    <property type="entry name" value="Luciferase-like_dom"/>
</dbReference>
<name>A0AAD1HAJ0_9MYCO</name>
<evidence type="ECO:0000259" key="3">
    <source>
        <dbReference type="Pfam" id="PF00296"/>
    </source>
</evidence>
<accession>A0AAD1HAJ0</accession>
<dbReference type="SUPFAM" id="SSF51679">
    <property type="entry name" value="Bacterial luciferase-like"/>
    <property type="match status" value="1"/>
</dbReference>
<keyword evidence="5" id="KW-1185">Reference proteome</keyword>
<dbReference type="EMBL" id="AP022560">
    <property type="protein sequence ID" value="BBX01256.1"/>
    <property type="molecule type" value="Genomic_DNA"/>
</dbReference>
<dbReference type="AlphaFoldDB" id="A0AAD1HAJ0"/>
<dbReference type="GO" id="GO:0004497">
    <property type="term" value="F:monooxygenase activity"/>
    <property type="evidence" value="ECO:0007669"/>
    <property type="project" value="UniProtKB-KW"/>
</dbReference>
<evidence type="ECO:0000256" key="2">
    <source>
        <dbReference type="ARBA" id="ARBA00023033"/>
    </source>
</evidence>